<dbReference type="InterPro" id="IPR013022">
    <property type="entry name" value="Xyl_isomerase-like_TIM-brl"/>
</dbReference>
<name>A0A518BYH1_9BACT</name>
<dbReference type="GO" id="GO:0050114">
    <property type="term" value="F:myo-inosose-2 dehydratase activity"/>
    <property type="evidence" value="ECO:0007669"/>
    <property type="project" value="UniProtKB-EC"/>
</dbReference>
<dbReference type="SUPFAM" id="SSF51658">
    <property type="entry name" value="Xylose isomerase-like"/>
    <property type="match status" value="1"/>
</dbReference>
<dbReference type="Pfam" id="PF01261">
    <property type="entry name" value="AP_endonuc_2"/>
    <property type="match status" value="1"/>
</dbReference>
<keyword evidence="2" id="KW-0456">Lyase</keyword>
<dbReference type="PANTHER" id="PTHR12110">
    <property type="entry name" value="HYDROXYPYRUVATE ISOMERASE"/>
    <property type="match status" value="1"/>
</dbReference>
<proteinExistence type="predicted"/>
<dbReference type="PANTHER" id="PTHR12110:SF41">
    <property type="entry name" value="INOSOSE DEHYDRATASE"/>
    <property type="match status" value="1"/>
</dbReference>
<protein>
    <submittedName>
        <fullName evidence="2">Inosose dehydratase</fullName>
        <ecNumber evidence="2">4.2.1.44</ecNumber>
    </submittedName>
</protein>
<keyword evidence="3" id="KW-1185">Reference proteome</keyword>
<dbReference type="EC" id="4.2.1.44" evidence="2"/>
<accession>A0A518BYH1</accession>
<evidence type="ECO:0000313" key="2">
    <source>
        <dbReference type="EMBL" id="QDU72020.1"/>
    </source>
</evidence>
<reference evidence="2 3" key="1">
    <citation type="submission" date="2019-02" db="EMBL/GenBank/DDBJ databases">
        <title>Deep-cultivation of Planctomycetes and their phenomic and genomic characterization uncovers novel biology.</title>
        <authorList>
            <person name="Wiegand S."/>
            <person name="Jogler M."/>
            <person name="Boedeker C."/>
            <person name="Pinto D."/>
            <person name="Vollmers J."/>
            <person name="Rivas-Marin E."/>
            <person name="Kohn T."/>
            <person name="Peeters S.H."/>
            <person name="Heuer A."/>
            <person name="Rast P."/>
            <person name="Oberbeckmann S."/>
            <person name="Bunk B."/>
            <person name="Jeske O."/>
            <person name="Meyerdierks A."/>
            <person name="Storesund J.E."/>
            <person name="Kallscheuer N."/>
            <person name="Luecker S."/>
            <person name="Lage O.M."/>
            <person name="Pohl T."/>
            <person name="Merkel B.J."/>
            <person name="Hornburger P."/>
            <person name="Mueller R.-W."/>
            <person name="Bruemmer F."/>
            <person name="Labrenz M."/>
            <person name="Spormann A.M."/>
            <person name="Op den Camp H."/>
            <person name="Overmann J."/>
            <person name="Amann R."/>
            <person name="Jetten M.S.M."/>
            <person name="Mascher T."/>
            <person name="Medema M.H."/>
            <person name="Devos D.P."/>
            <person name="Kaster A.-K."/>
            <person name="Ovreas L."/>
            <person name="Rohde M."/>
            <person name="Galperin M.Y."/>
            <person name="Jogler C."/>
        </authorList>
    </citation>
    <scope>NUCLEOTIDE SEQUENCE [LARGE SCALE GENOMIC DNA]</scope>
    <source>
        <strain evidence="2 3">Pan265</strain>
    </source>
</reference>
<gene>
    <name evidence="2" type="primary">iolE_2</name>
    <name evidence="2" type="ORF">Pan265_18800</name>
</gene>
<sequence>MKIDQVALQCYTIRDHCKTEADFAEAMKKTAAIGYKAVQISAIGPIAPDDVRKICDDNGLVICATHEDSKTILSDPASLFDKLKTFGCIDTAYPFPSIEHTEAGYRELAAKLAVSADAFKEAGLRLSYHNHALEFVNYGGVNAMELLFDANPDLGFELDTYWVQFGGGSPAGWCGKCKGRLPVIHLKDYTVLDNNTVKMASVGDGNIDFAEVIRVAEASGCEWFVVEQDRDWADDDPFVAAKRSFDYIKANLVA</sequence>
<dbReference type="InterPro" id="IPR050312">
    <property type="entry name" value="IolE/XylAMocC-like"/>
</dbReference>
<organism evidence="2 3">
    <name type="scientific">Mucisphaera calidilacus</name>
    <dbReference type="NCBI Taxonomy" id="2527982"/>
    <lineage>
        <taxon>Bacteria</taxon>
        <taxon>Pseudomonadati</taxon>
        <taxon>Planctomycetota</taxon>
        <taxon>Phycisphaerae</taxon>
        <taxon>Phycisphaerales</taxon>
        <taxon>Phycisphaeraceae</taxon>
        <taxon>Mucisphaera</taxon>
    </lineage>
</organism>
<dbReference type="InterPro" id="IPR036237">
    <property type="entry name" value="Xyl_isomerase-like_sf"/>
</dbReference>
<dbReference type="Gene3D" id="3.20.20.150">
    <property type="entry name" value="Divalent-metal-dependent TIM barrel enzymes"/>
    <property type="match status" value="1"/>
</dbReference>
<evidence type="ECO:0000313" key="3">
    <source>
        <dbReference type="Proteomes" id="UP000320386"/>
    </source>
</evidence>
<dbReference type="KEGG" id="mcad:Pan265_18800"/>
<dbReference type="OrthoDB" id="9798407at2"/>
<feature type="domain" description="Xylose isomerase-like TIM barrel" evidence="1">
    <location>
        <begin position="100"/>
        <end position="248"/>
    </location>
</feature>
<evidence type="ECO:0000259" key="1">
    <source>
        <dbReference type="Pfam" id="PF01261"/>
    </source>
</evidence>
<dbReference type="EMBL" id="CP036280">
    <property type="protein sequence ID" value="QDU72020.1"/>
    <property type="molecule type" value="Genomic_DNA"/>
</dbReference>
<dbReference type="Proteomes" id="UP000320386">
    <property type="component" value="Chromosome"/>
</dbReference>
<dbReference type="RefSeq" id="WP_145446204.1">
    <property type="nucleotide sequence ID" value="NZ_CP036280.1"/>
</dbReference>
<dbReference type="AlphaFoldDB" id="A0A518BYH1"/>